<evidence type="ECO:0000256" key="5">
    <source>
        <dbReference type="ARBA" id="ARBA00022960"/>
    </source>
</evidence>
<dbReference type="Proteomes" id="UP000197468">
    <property type="component" value="Unassembled WGS sequence"/>
</dbReference>
<evidence type="ECO:0000256" key="3">
    <source>
        <dbReference type="ARBA" id="ARBA00022475"/>
    </source>
</evidence>
<keyword evidence="3" id="KW-1003">Cell membrane</keyword>
<evidence type="ECO:0000256" key="4">
    <source>
        <dbReference type="ARBA" id="ARBA00022692"/>
    </source>
</evidence>
<gene>
    <name evidence="9" type="primary">mreD</name>
    <name evidence="9" type="ORF">CDN99_16685</name>
</gene>
<feature type="transmembrane region" description="Helical" evidence="8">
    <location>
        <begin position="83"/>
        <end position="100"/>
    </location>
</feature>
<dbReference type="PIRSF" id="PIRSF018472">
    <property type="entry name" value="MreD_proteobac"/>
    <property type="match status" value="1"/>
</dbReference>
<feature type="transmembrane region" description="Helical" evidence="8">
    <location>
        <begin position="112"/>
        <end position="130"/>
    </location>
</feature>
<protein>
    <submittedName>
        <fullName evidence="9">Rod shape-determining protein MreD</fullName>
    </submittedName>
</protein>
<feature type="transmembrane region" description="Helical" evidence="8">
    <location>
        <begin position="136"/>
        <end position="159"/>
    </location>
</feature>
<evidence type="ECO:0000256" key="1">
    <source>
        <dbReference type="ARBA" id="ARBA00004651"/>
    </source>
</evidence>
<comment type="subcellular location">
    <subcellularLocation>
        <location evidence="1">Cell membrane</location>
        <topology evidence="1">Multi-pass membrane protein</topology>
    </subcellularLocation>
</comment>
<sequence length="173" mass="18837">MIMPRGASQLLLPANPLFIAFSLVIGLLIDMVPVGRQPWMPDVLALVLVFWNVHQPRRVGVGWAFVFGLMIDVHHGALLGQHALAYSLLAFGAVALHRRLLWFTLGAQALHVLPLFVAAQAIAVVVRLMVGGMWPGWSLVLAPLLQAALWPIAAALLLAPQRRAPDPDAHRPL</sequence>
<feature type="transmembrane region" description="Helical" evidence="8">
    <location>
        <begin position="12"/>
        <end position="32"/>
    </location>
</feature>
<dbReference type="AlphaFoldDB" id="A0A246J7I7"/>
<keyword evidence="4 8" id="KW-0812">Transmembrane</keyword>
<evidence type="ECO:0000256" key="6">
    <source>
        <dbReference type="ARBA" id="ARBA00022989"/>
    </source>
</evidence>
<accession>A0A246J7I7</accession>
<reference evidence="9 10" key="1">
    <citation type="journal article" date="2008" name="Int. J. Syst. Evol. Microbiol.">
        <title>Description of Roseateles aquatilis sp. nov. and Roseateles terrae sp. nov., in the class Betaproteobacteria, and emended description of the genus Roseateles.</title>
        <authorList>
            <person name="Gomila M."/>
            <person name="Bowien B."/>
            <person name="Falsen E."/>
            <person name="Moore E.R."/>
            <person name="Lalucat J."/>
        </authorList>
    </citation>
    <scope>NUCLEOTIDE SEQUENCE [LARGE SCALE GENOMIC DNA]</scope>
    <source>
        <strain evidence="9 10">CCUG 48205</strain>
    </source>
</reference>
<comment type="caution">
    <text evidence="9">The sequence shown here is derived from an EMBL/GenBank/DDBJ whole genome shotgun (WGS) entry which is preliminary data.</text>
</comment>
<evidence type="ECO:0000313" key="9">
    <source>
        <dbReference type="EMBL" id="OWQ88489.1"/>
    </source>
</evidence>
<dbReference type="PANTHER" id="PTHR37484">
    <property type="entry name" value="ROD SHAPE-DETERMINING PROTEIN MRED"/>
    <property type="match status" value="1"/>
</dbReference>
<dbReference type="OrthoDB" id="5297408at2"/>
<keyword evidence="6 8" id="KW-1133">Transmembrane helix</keyword>
<evidence type="ECO:0000256" key="8">
    <source>
        <dbReference type="SAM" id="Phobius"/>
    </source>
</evidence>
<name>A0A246J7I7_9BURK</name>
<evidence type="ECO:0000256" key="7">
    <source>
        <dbReference type="ARBA" id="ARBA00023136"/>
    </source>
</evidence>
<proteinExistence type="inferred from homology"/>
<evidence type="ECO:0000256" key="2">
    <source>
        <dbReference type="ARBA" id="ARBA00007776"/>
    </source>
</evidence>
<dbReference type="NCBIfam" id="TIGR03426">
    <property type="entry name" value="shape_MreD"/>
    <property type="match status" value="1"/>
</dbReference>
<dbReference type="PANTHER" id="PTHR37484:SF1">
    <property type="entry name" value="ROD SHAPE-DETERMINING PROTEIN MRED"/>
    <property type="match status" value="1"/>
</dbReference>
<keyword evidence="7 8" id="KW-0472">Membrane</keyword>
<comment type="similarity">
    <text evidence="2">Belongs to the MreD family.</text>
</comment>
<evidence type="ECO:0000313" key="10">
    <source>
        <dbReference type="Proteomes" id="UP000197468"/>
    </source>
</evidence>
<dbReference type="GO" id="GO:0008360">
    <property type="term" value="P:regulation of cell shape"/>
    <property type="evidence" value="ECO:0007669"/>
    <property type="project" value="UniProtKB-KW"/>
</dbReference>
<organism evidence="9 10">
    <name type="scientific">Roseateles aquatilis</name>
    <dbReference type="NCBI Taxonomy" id="431061"/>
    <lineage>
        <taxon>Bacteria</taxon>
        <taxon>Pseudomonadati</taxon>
        <taxon>Pseudomonadota</taxon>
        <taxon>Betaproteobacteria</taxon>
        <taxon>Burkholderiales</taxon>
        <taxon>Sphaerotilaceae</taxon>
        <taxon>Roseateles</taxon>
    </lineage>
</organism>
<dbReference type="RefSeq" id="WP_088386013.1">
    <property type="nucleotide sequence ID" value="NZ_NIOF01000007.1"/>
</dbReference>
<keyword evidence="10" id="KW-1185">Reference proteome</keyword>
<keyword evidence="5" id="KW-0133">Cell shape</keyword>
<dbReference type="EMBL" id="NIOF01000007">
    <property type="protein sequence ID" value="OWQ88489.1"/>
    <property type="molecule type" value="Genomic_DNA"/>
</dbReference>
<dbReference type="GO" id="GO:0005886">
    <property type="term" value="C:plasma membrane"/>
    <property type="evidence" value="ECO:0007669"/>
    <property type="project" value="UniProtKB-SubCell"/>
</dbReference>
<dbReference type="InterPro" id="IPR026034">
    <property type="entry name" value="MreD_proteobac"/>
</dbReference>
<dbReference type="Pfam" id="PF04093">
    <property type="entry name" value="MreD"/>
    <property type="match status" value="1"/>
</dbReference>
<dbReference type="InterPro" id="IPR007227">
    <property type="entry name" value="Cell_shape_determining_MreD"/>
</dbReference>